<reference evidence="1" key="1">
    <citation type="submission" date="2021-04" db="EMBL/GenBank/DDBJ databases">
        <authorList>
            <person name="Tunstrom K."/>
        </authorList>
    </citation>
    <scope>NUCLEOTIDE SEQUENCE</scope>
</reference>
<name>A0A8S3XBG5_PARAO</name>
<accession>A0A8S3XBG5</accession>
<keyword evidence="2" id="KW-1185">Reference proteome</keyword>
<sequence length="79" mass="8527">MLALYDTFRSQENLRLAAFGDTFTYIHTITAIFTGSRRTLSGAGRGPAPAGADTALHRLHYGAPRAPRAPRAVRSGARQ</sequence>
<proteinExistence type="predicted"/>
<dbReference type="AlphaFoldDB" id="A0A8S3XBG5"/>
<evidence type="ECO:0000313" key="1">
    <source>
        <dbReference type="EMBL" id="CAG5010036.1"/>
    </source>
</evidence>
<dbReference type="EMBL" id="CAJQZP010001030">
    <property type="protein sequence ID" value="CAG5010036.1"/>
    <property type="molecule type" value="Genomic_DNA"/>
</dbReference>
<comment type="caution">
    <text evidence="1">The sequence shown here is derived from an EMBL/GenBank/DDBJ whole genome shotgun (WGS) entry which is preliminary data.</text>
</comment>
<gene>
    <name evidence="1" type="ORF">PAPOLLO_LOCUS15346</name>
</gene>
<evidence type="ECO:0000313" key="2">
    <source>
        <dbReference type="Proteomes" id="UP000691718"/>
    </source>
</evidence>
<organism evidence="1 2">
    <name type="scientific">Parnassius apollo</name>
    <name type="common">Apollo butterfly</name>
    <name type="synonym">Papilio apollo</name>
    <dbReference type="NCBI Taxonomy" id="110799"/>
    <lineage>
        <taxon>Eukaryota</taxon>
        <taxon>Metazoa</taxon>
        <taxon>Ecdysozoa</taxon>
        <taxon>Arthropoda</taxon>
        <taxon>Hexapoda</taxon>
        <taxon>Insecta</taxon>
        <taxon>Pterygota</taxon>
        <taxon>Neoptera</taxon>
        <taxon>Endopterygota</taxon>
        <taxon>Lepidoptera</taxon>
        <taxon>Glossata</taxon>
        <taxon>Ditrysia</taxon>
        <taxon>Papilionoidea</taxon>
        <taxon>Papilionidae</taxon>
        <taxon>Parnassiinae</taxon>
        <taxon>Parnassini</taxon>
        <taxon>Parnassius</taxon>
        <taxon>Parnassius</taxon>
    </lineage>
</organism>
<dbReference type="Proteomes" id="UP000691718">
    <property type="component" value="Unassembled WGS sequence"/>
</dbReference>
<protein>
    <submittedName>
        <fullName evidence="1">(apollo) hypothetical protein</fullName>
    </submittedName>
</protein>